<keyword evidence="1" id="KW-0472">Membrane</keyword>
<feature type="transmembrane region" description="Helical" evidence="1">
    <location>
        <begin position="311"/>
        <end position="331"/>
    </location>
</feature>
<organism evidence="3 4">
    <name type="scientific">Ancylostoma ceylanicum</name>
    <dbReference type="NCBI Taxonomy" id="53326"/>
    <lineage>
        <taxon>Eukaryota</taxon>
        <taxon>Metazoa</taxon>
        <taxon>Ecdysozoa</taxon>
        <taxon>Nematoda</taxon>
        <taxon>Chromadorea</taxon>
        <taxon>Rhabditida</taxon>
        <taxon>Rhabditina</taxon>
        <taxon>Rhabditomorpha</taxon>
        <taxon>Strongyloidea</taxon>
        <taxon>Ancylostomatidae</taxon>
        <taxon>Ancylostomatinae</taxon>
        <taxon>Ancylostoma</taxon>
    </lineage>
</organism>
<feature type="transmembrane region" description="Helical" evidence="1">
    <location>
        <begin position="53"/>
        <end position="71"/>
    </location>
</feature>
<feature type="transmembrane region" description="Helical" evidence="1">
    <location>
        <begin position="264"/>
        <end position="283"/>
    </location>
</feature>
<proteinExistence type="predicted"/>
<dbReference type="EMBL" id="JARK01001465">
    <property type="protein sequence ID" value="EYB98696.1"/>
    <property type="molecule type" value="Genomic_DNA"/>
</dbReference>
<gene>
    <name evidence="3" type="primary">Acey_s0129.g1507</name>
    <name evidence="3" type="ORF">Y032_0129g1507</name>
</gene>
<evidence type="ECO:0000313" key="3">
    <source>
        <dbReference type="EMBL" id="EYB98696.1"/>
    </source>
</evidence>
<feature type="transmembrane region" description="Helical" evidence="1">
    <location>
        <begin position="160"/>
        <end position="180"/>
    </location>
</feature>
<reference evidence="4" key="1">
    <citation type="journal article" date="2015" name="Nat. Genet.">
        <title>The genome and transcriptome of the zoonotic hookworm Ancylostoma ceylanicum identify infection-specific gene families.</title>
        <authorList>
            <person name="Schwarz E.M."/>
            <person name="Hu Y."/>
            <person name="Antoshechkin I."/>
            <person name="Miller M.M."/>
            <person name="Sternberg P.W."/>
            <person name="Aroian R.V."/>
        </authorList>
    </citation>
    <scope>NUCLEOTIDE SEQUENCE</scope>
    <source>
        <strain evidence="4">HY135</strain>
    </source>
</reference>
<feature type="chain" id="PRO_5001487696" evidence="2">
    <location>
        <begin position="19"/>
        <end position="338"/>
    </location>
</feature>
<evidence type="ECO:0000313" key="4">
    <source>
        <dbReference type="Proteomes" id="UP000024635"/>
    </source>
</evidence>
<dbReference type="AlphaFoldDB" id="A0A016T7S8"/>
<protein>
    <submittedName>
        <fullName evidence="3">Uncharacterized protein</fullName>
    </submittedName>
</protein>
<accession>A0A016T7S8</accession>
<dbReference type="Proteomes" id="UP000024635">
    <property type="component" value="Unassembled WGS sequence"/>
</dbReference>
<keyword evidence="1" id="KW-0812">Transmembrane</keyword>
<feature type="signal peptide" evidence="2">
    <location>
        <begin position="1"/>
        <end position="18"/>
    </location>
</feature>
<keyword evidence="4" id="KW-1185">Reference proteome</keyword>
<name>A0A016T7S8_9BILA</name>
<keyword evidence="1" id="KW-1133">Transmembrane helix</keyword>
<dbReference type="OrthoDB" id="10486835at2759"/>
<keyword evidence="2" id="KW-0732">Signal</keyword>
<evidence type="ECO:0000256" key="2">
    <source>
        <dbReference type="SAM" id="SignalP"/>
    </source>
</evidence>
<sequence length="338" mass="38516">MWLFLVIAAFRIIPSTLSDEDTSYLKYITSFADYAVAPCVFKVIVEKKLSQPLVFTATPLLWILVIVAYAYSRHRTRMILAERSRYEREFFVKEWFEKQRIEEKEHGIQPIDMTVRDDNFRYDDVRVTKGAFHALCREIDIPAHHRYDGWSPVIYTSHSVHIAAAALSLLVCIVVSFAVMNRVVLMEIEVGAANPSICKIVDIMQAASVESNVFPPYYGEPRLCGIGKAFTLSTLDNKKEEYTDAVTRAYLNGASNAITRVSNIVFVLAAFCCMFHVWLVAYVKSTIRRKSYIVAMPHPVCCFAAERHTQLIAFALPLTIFASILIEYNMIRGRTHCS</sequence>
<comment type="caution">
    <text evidence="3">The sequence shown here is derived from an EMBL/GenBank/DDBJ whole genome shotgun (WGS) entry which is preliminary data.</text>
</comment>
<evidence type="ECO:0000256" key="1">
    <source>
        <dbReference type="SAM" id="Phobius"/>
    </source>
</evidence>